<keyword evidence="3" id="KW-1185">Reference proteome</keyword>
<dbReference type="PANTHER" id="PTHR28009">
    <property type="entry name" value="PHEROMONE ALPHA FACTOR RECEPTOR"/>
    <property type="match status" value="1"/>
</dbReference>
<dbReference type="InterPro" id="IPR000366">
    <property type="entry name" value="GPCR_STE2"/>
</dbReference>
<dbReference type="KEGG" id="bnn:FOA43_003259"/>
<dbReference type="GO" id="GO:0038038">
    <property type="term" value="C:G protein-coupled receptor homodimeric complex"/>
    <property type="evidence" value="ECO:0007669"/>
    <property type="project" value="TreeGrafter"/>
</dbReference>
<feature type="transmembrane region" description="Helical" evidence="1">
    <location>
        <begin position="229"/>
        <end position="253"/>
    </location>
</feature>
<feature type="transmembrane region" description="Helical" evidence="1">
    <location>
        <begin position="66"/>
        <end position="85"/>
    </location>
</feature>
<accession>A0A875S4N3</accession>
<evidence type="ECO:0000256" key="1">
    <source>
        <dbReference type="SAM" id="Phobius"/>
    </source>
</evidence>
<keyword evidence="1" id="KW-0472">Membrane</keyword>
<dbReference type="CDD" id="cd14939">
    <property type="entry name" value="7tmD_STE2"/>
    <property type="match status" value="1"/>
</dbReference>
<dbReference type="EMBL" id="CP064815">
    <property type="protein sequence ID" value="QPG75873.1"/>
    <property type="molecule type" value="Genomic_DNA"/>
</dbReference>
<feature type="transmembrane region" description="Helical" evidence="1">
    <location>
        <begin position="119"/>
        <end position="139"/>
    </location>
</feature>
<keyword evidence="1" id="KW-1133">Transmembrane helix</keyword>
<protein>
    <recommendedName>
        <fullName evidence="4">Pheromone alpha factor receptor</fullName>
    </recommendedName>
</protein>
<feature type="transmembrane region" description="Helical" evidence="1">
    <location>
        <begin position="193"/>
        <end position="217"/>
    </location>
</feature>
<proteinExistence type="predicted"/>
<dbReference type="Pfam" id="PF02116">
    <property type="entry name" value="STE2"/>
    <property type="match status" value="1"/>
</dbReference>
<dbReference type="PANTHER" id="PTHR28009:SF1">
    <property type="entry name" value="PHEROMONE ALPHA FACTOR RECEPTOR"/>
    <property type="match status" value="1"/>
</dbReference>
<dbReference type="Gene3D" id="1.10.287.920">
    <property type="entry name" value="Pheromone alpha factor receptor"/>
    <property type="match status" value="1"/>
</dbReference>
<sequence length="382" mass="42378">MNEASVSSIPLTYESAYGSSEITFKILDSYVNELLIFGIVFGVRIGMACICLPVTFLITKNKKSPIFVLNMACLVALFIHSIMYVCSLTDWYNTLAYEYSGYLLFSGYASQLTAATNTVYTVLIALVEISFGYQVFVLFRSPKKRIQYTGYLITLVSVLLGLATVVLYFIYMVVANKVAFDNTLSIPKWLVNTPSICFTASSCVTSLLLVCKLAVAIRTRKTLGLKQFGIFHILFIMSFQTMIVPTIIILVSYNKNGSQNAPHALTAIGTALVAISLPMTTMWANSILDSSVPTSAANTYLKTISDTSYRSYGSSSTPTSTGAFTYENEKEDFNNTALTSPQTLRNKDQGEDTKFWRQIEMYADELDPRDLENGVDEKQQAK</sequence>
<organism evidence="2 3">
    <name type="scientific">Eeniella nana</name>
    <name type="common">Yeast</name>
    <name type="synonym">Brettanomyces nanus</name>
    <dbReference type="NCBI Taxonomy" id="13502"/>
    <lineage>
        <taxon>Eukaryota</taxon>
        <taxon>Fungi</taxon>
        <taxon>Dikarya</taxon>
        <taxon>Ascomycota</taxon>
        <taxon>Saccharomycotina</taxon>
        <taxon>Pichiomycetes</taxon>
        <taxon>Pichiales</taxon>
        <taxon>Pichiaceae</taxon>
        <taxon>Brettanomyces</taxon>
    </lineage>
</organism>
<name>A0A875S4N3_EENNA</name>
<dbReference type="Proteomes" id="UP000662931">
    <property type="component" value="Chromosome 4"/>
</dbReference>
<feature type="transmembrane region" description="Helical" evidence="1">
    <location>
        <begin position="265"/>
        <end position="284"/>
    </location>
</feature>
<evidence type="ECO:0008006" key="4">
    <source>
        <dbReference type="Google" id="ProtNLM"/>
    </source>
</evidence>
<dbReference type="GO" id="GO:0000750">
    <property type="term" value="P:pheromone-dependent signal transduction involved in conjugation with cellular fusion"/>
    <property type="evidence" value="ECO:0007669"/>
    <property type="project" value="TreeGrafter"/>
</dbReference>
<dbReference type="GeneID" id="62196659"/>
<dbReference type="RefSeq" id="XP_038779438.1">
    <property type="nucleotide sequence ID" value="XM_038923510.1"/>
</dbReference>
<dbReference type="AlphaFoldDB" id="A0A875S4N3"/>
<feature type="transmembrane region" description="Helical" evidence="1">
    <location>
        <begin position="151"/>
        <end position="173"/>
    </location>
</feature>
<keyword evidence="1" id="KW-0812">Transmembrane</keyword>
<gene>
    <name evidence="2" type="ORF">FOA43_003259</name>
</gene>
<dbReference type="GO" id="GO:0004932">
    <property type="term" value="F:mating-type factor pheromone receptor activity"/>
    <property type="evidence" value="ECO:0007669"/>
    <property type="project" value="InterPro"/>
</dbReference>
<feature type="transmembrane region" description="Helical" evidence="1">
    <location>
        <begin position="34"/>
        <end position="59"/>
    </location>
</feature>
<reference evidence="2" key="1">
    <citation type="submission" date="2020-10" db="EMBL/GenBank/DDBJ databases">
        <authorList>
            <person name="Roach M.J.R."/>
        </authorList>
    </citation>
    <scope>NUCLEOTIDE SEQUENCE</scope>
    <source>
        <strain evidence="2">CBS 1945</strain>
    </source>
</reference>
<dbReference type="OrthoDB" id="5402633at2759"/>
<evidence type="ECO:0000313" key="2">
    <source>
        <dbReference type="EMBL" id="QPG75873.1"/>
    </source>
</evidence>
<evidence type="ECO:0000313" key="3">
    <source>
        <dbReference type="Proteomes" id="UP000662931"/>
    </source>
</evidence>
<dbReference type="InterPro" id="IPR027458">
    <property type="entry name" value="STE2_TM1-TM2_sf"/>
</dbReference>
<dbReference type="PRINTS" id="PR00250">
    <property type="entry name" value="GPCRSTE2"/>
</dbReference>